<dbReference type="InterPro" id="IPR019557">
    <property type="entry name" value="AminoTfrase-like_pln_mobile"/>
</dbReference>
<dbReference type="Pfam" id="PF10536">
    <property type="entry name" value="PMD"/>
    <property type="match status" value="1"/>
</dbReference>
<organism evidence="2">
    <name type="scientific">Solanum lycopersicum</name>
    <name type="common">Tomato</name>
    <name type="synonym">Lycopersicon esculentum</name>
    <dbReference type="NCBI Taxonomy" id="4081"/>
    <lineage>
        <taxon>Eukaryota</taxon>
        <taxon>Viridiplantae</taxon>
        <taxon>Streptophyta</taxon>
        <taxon>Embryophyta</taxon>
        <taxon>Tracheophyta</taxon>
        <taxon>Spermatophyta</taxon>
        <taxon>Magnoliopsida</taxon>
        <taxon>eudicotyledons</taxon>
        <taxon>Gunneridae</taxon>
        <taxon>Pentapetalae</taxon>
        <taxon>asterids</taxon>
        <taxon>lamiids</taxon>
        <taxon>Solanales</taxon>
        <taxon>Solanaceae</taxon>
        <taxon>Solanoideae</taxon>
        <taxon>Solaneae</taxon>
        <taxon>Solanum</taxon>
        <taxon>Solanum subgen. Lycopersicon</taxon>
    </lineage>
</organism>
<dbReference type="Gramene" id="Solyc02g032877.1.1">
    <property type="protein sequence ID" value="Solyc02g032877.1.1"/>
    <property type="gene ID" value="Solyc02g032877.1"/>
</dbReference>
<reference evidence="2" key="1">
    <citation type="journal article" date="2012" name="Nature">
        <title>The tomato genome sequence provides insights into fleshy fruit evolution.</title>
        <authorList>
            <consortium name="Tomato Genome Consortium"/>
        </authorList>
    </citation>
    <scope>NUCLEOTIDE SEQUENCE [LARGE SCALE GENOMIC DNA]</scope>
    <source>
        <strain evidence="2">cv. Heinz 1706</strain>
    </source>
</reference>
<sequence length="126" mass="14477">MVNEPLWMPCVPMFCLEIVEVHSPDRVMRQFGHSQHVTVIPSWGTNHHVHDQRRRLGTEVLEMMDKYFRDWQLRLSWPICLHVEHLRGLSGQYFSPPSGLNCPNHLGSPVLAATGIMTSGFSFIIV</sequence>
<dbReference type="PaxDb" id="4081-Solyc04g015660.1.1"/>
<keyword evidence="3" id="KW-1185">Reference proteome</keyword>
<dbReference type="Proteomes" id="UP000004994">
    <property type="component" value="Chromosome 2"/>
</dbReference>
<name>A0A3Q7EXE4_SOLLC</name>
<dbReference type="AlphaFoldDB" id="A0A3Q7EXE4"/>
<accession>A0A3Q7EXE4</accession>
<protein>
    <recommendedName>
        <fullName evidence="1">Aminotransferase-like plant mobile domain-containing protein</fullName>
    </recommendedName>
</protein>
<evidence type="ECO:0000313" key="2">
    <source>
        <dbReference type="EnsemblPlants" id="Solyc02g032877.1.1"/>
    </source>
</evidence>
<evidence type="ECO:0000259" key="1">
    <source>
        <dbReference type="Pfam" id="PF10536"/>
    </source>
</evidence>
<feature type="domain" description="Aminotransferase-like plant mobile" evidence="1">
    <location>
        <begin position="5"/>
        <end position="75"/>
    </location>
</feature>
<dbReference type="EnsemblPlants" id="Solyc02g032877.1.1">
    <property type="protein sequence ID" value="Solyc02g032877.1.1"/>
    <property type="gene ID" value="Solyc02g032877.1"/>
</dbReference>
<reference evidence="2" key="2">
    <citation type="submission" date="2019-01" db="UniProtKB">
        <authorList>
            <consortium name="EnsemblPlants"/>
        </authorList>
    </citation>
    <scope>IDENTIFICATION</scope>
    <source>
        <strain evidence="2">cv. Heinz 1706</strain>
    </source>
</reference>
<dbReference type="InParanoid" id="A0A3Q7EXE4"/>
<evidence type="ECO:0000313" key="3">
    <source>
        <dbReference type="Proteomes" id="UP000004994"/>
    </source>
</evidence>
<proteinExistence type="predicted"/>